<sequence length="404" mass="46811">MLLPSKPFTKKWSLRIILSNNVKFVIPIDSSKDIRHLKNFIYGYIKQIFGYEYKILTVLDSEGFFLSQNFKIKDILKNRDIIHCFDTELSFGKYKLKEELNTEKIQIVCNDKSNVFDLSNKSLENIESHNKDICRRISKDKSRNEDIVKTPSKCIEGCIEDINSKDKSRNEDIVKTPSKCIEDINSSILEKNNIKKEKNENLLQNKETEIDTDIEKTIKSAVDLSQIGIKKKRKSKDLNKTDKNKEIKNYKSFDKNEETNVEIMFDQRKDIEVVSNLFDKNEETNVAIMFDQRKDIEAVSNKSLKENKINIDLGNEKILVEQEVIKEMEEETDNGSNTNQKTRVVRKTALKKEISKNSLPKNSLPKISKSKSVNSTPKKNITTEVKMVSARKSKKTCDFSLDEI</sequence>
<feature type="compositionally biased region" description="Polar residues" evidence="1">
    <location>
        <begin position="370"/>
        <end position="379"/>
    </location>
</feature>
<reference evidence="2 3" key="1">
    <citation type="submission" date="2017-12" db="EMBL/GenBank/DDBJ databases">
        <authorList>
            <person name="Pombert J.-F."/>
            <person name="Haag K.L."/>
            <person name="Ebert D."/>
        </authorList>
    </citation>
    <scope>NUCLEOTIDE SEQUENCE [LARGE SCALE GENOMIC DNA]</scope>
    <source>
        <strain evidence="2">IL-BN-2</strain>
    </source>
</reference>
<evidence type="ECO:0000313" key="3">
    <source>
        <dbReference type="Proteomes" id="UP000293045"/>
    </source>
</evidence>
<organism evidence="2 3">
    <name type="scientific">Hamiltosporidium magnivora</name>
    <dbReference type="NCBI Taxonomy" id="148818"/>
    <lineage>
        <taxon>Eukaryota</taxon>
        <taxon>Fungi</taxon>
        <taxon>Fungi incertae sedis</taxon>
        <taxon>Microsporidia</taxon>
        <taxon>Dubosqiidae</taxon>
        <taxon>Hamiltosporidium</taxon>
    </lineage>
</organism>
<evidence type="ECO:0000313" key="2">
    <source>
        <dbReference type="EMBL" id="TBU05465.1"/>
    </source>
</evidence>
<dbReference type="VEuPathDB" id="MicrosporidiaDB:CWI36_2091p0010"/>
<evidence type="ECO:0000256" key="1">
    <source>
        <dbReference type="SAM" id="MobiDB-lite"/>
    </source>
</evidence>
<feature type="region of interest" description="Disordered" evidence="1">
    <location>
        <begin position="351"/>
        <end position="379"/>
    </location>
</feature>
<gene>
    <name evidence="2" type="ORF">CWI39_0676p0020</name>
</gene>
<protein>
    <submittedName>
        <fullName evidence="2">Uncharacterized protein</fullName>
    </submittedName>
</protein>
<accession>A0A4Q9LDG0</accession>
<dbReference type="EMBL" id="PIXR01000676">
    <property type="protein sequence ID" value="TBU05465.1"/>
    <property type="molecule type" value="Genomic_DNA"/>
</dbReference>
<dbReference type="AlphaFoldDB" id="A0A4Q9LDG0"/>
<dbReference type="VEuPathDB" id="MicrosporidiaDB:CWI39_0676p0020"/>
<name>A0A4Q9LDG0_9MICR</name>
<comment type="caution">
    <text evidence="2">The sequence shown here is derived from an EMBL/GenBank/DDBJ whole genome shotgun (WGS) entry which is preliminary data.</text>
</comment>
<dbReference type="Proteomes" id="UP000293045">
    <property type="component" value="Unassembled WGS sequence"/>
</dbReference>
<proteinExistence type="predicted"/>